<proteinExistence type="predicted"/>
<evidence type="ECO:0000313" key="3">
    <source>
        <dbReference type="Proteomes" id="UP000824890"/>
    </source>
</evidence>
<gene>
    <name evidence="2" type="ORF">HID58_040972</name>
</gene>
<name>A0ABQ8B9J2_BRANA</name>
<feature type="compositionally biased region" description="Basic and acidic residues" evidence="1">
    <location>
        <begin position="184"/>
        <end position="198"/>
    </location>
</feature>
<evidence type="ECO:0000313" key="2">
    <source>
        <dbReference type="EMBL" id="KAH0901469.1"/>
    </source>
</evidence>
<dbReference type="Proteomes" id="UP000824890">
    <property type="component" value="Unassembled WGS sequence"/>
</dbReference>
<organism evidence="2 3">
    <name type="scientific">Brassica napus</name>
    <name type="common">Rape</name>
    <dbReference type="NCBI Taxonomy" id="3708"/>
    <lineage>
        <taxon>Eukaryota</taxon>
        <taxon>Viridiplantae</taxon>
        <taxon>Streptophyta</taxon>
        <taxon>Embryophyta</taxon>
        <taxon>Tracheophyta</taxon>
        <taxon>Spermatophyta</taxon>
        <taxon>Magnoliopsida</taxon>
        <taxon>eudicotyledons</taxon>
        <taxon>Gunneridae</taxon>
        <taxon>Pentapetalae</taxon>
        <taxon>rosids</taxon>
        <taxon>malvids</taxon>
        <taxon>Brassicales</taxon>
        <taxon>Brassicaceae</taxon>
        <taxon>Brassiceae</taxon>
        <taxon>Brassica</taxon>
    </lineage>
</organism>
<feature type="region of interest" description="Disordered" evidence="1">
    <location>
        <begin position="184"/>
        <end position="226"/>
    </location>
</feature>
<feature type="non-terminal residue" evidence="2">
    <location>
        <position position="1"/>
    </location>
</feature>
<comment type="caution">
    <text evidence="2">The sequence shown here is derived from an EMBL/GenBank/DDBJ whole genome shotgun (WGS) entry which is preliminary data.</text>
</comment>
<protein>
    <submittedName>
        <fullName evidence="2">Uncharacterized protein</fullName>
    </submittedName>
</protein>
<accession>A0ABQ8B9J2</accession>
<dbReference type="EMBL" id="JAGKQM010000011">
    <property type="protein sequence ID" value="KAH0901469.1"/>
    <property type="molecule type" value="Genomic_DNA"/>
</dbReference>
<keyword evidence="3" id="KW-1185">Reference proteome</keyword>
<sequence>VKSNPIDKQDVEAVETIFFSETIGEFGTEPNRMVDFDGGSFRRGMLGKMESSDVAYGPHHKPKPKPKILTKTIRVLSCDESRAPSLDLPERAVANILLSPVSRNEEMMCCGCWVFVVKGVLGLTKETWERHRCRAHSVVVIAVLPRRSENRTIIGEARRWVNGVGEEGGGRRCGKGMRIPVRRRSGEVRTSRRSEHGAFSHRTKRSQGGAVVERGTEDEAVETENEEETRCWRVVAGAERAMPTAKDTVDTNGTELVTCKYIIDL</sequence>
<feature type="compositionally biased region" description="Acidic residues" evidence="1">
    <location>
        <begin position="216"/>
        <end position="226"/>
    </location>
</feature>
<reference evidence="2 3" key="1">
    <citation type="submission" date="2021-05" db="EMBL/GenBank/DDBJ databases">
        <title>Genome Assembly of Synthetic Allotetraploid Brassica napus Reveals Homoeologous Exchanges between Subgenomes.</title>
        <authorList>
            <person name="Davis J.T."/>
        </authorList>
    </citation>
    <scope>NUCLEOTIDE SEQUENCE [LARGE SCALE GENOMIC DNA]</scope>
    <source>
        <strain evidence="3">cv. Da-Ae</strain>
        <tissue evidence="2">Seedling</tissue>
    </source>
</reference>
<evidence type="ECO:0000256" key="1">
    <source>
        <dbReference type="SAM" id="MobiDB-lite"/>
    </source>
</evidence>